<keyword evidence="1" id="KW-1185">Reference proteome</keyword>
<dbReference type="AlphaFoldDB" id="A0A914QWJ9"/>
<protein>
    <submittedName>
        <fullName evidence="2">Uncharacterized protein</fullName>
    </submittedName>
</protein>
<name>A0A914QWJ9_9BILA</name>
<dbReference type="WBParaSite" id="PDA_v2.g6236.t1">
    <property type="protein sequence ID" value="PDA_v2.g6236.t1"/>
    <property type="gene ID" value="PDA_v2.g6236"/>
</dbReference>
<dbReference type="Proteomes" id="UP000887578">
    <property type="component" value="Unplaced"/>
</dbReference>
<evidence type="ECO:0000313" key="1">
    <source>
        <dbReference type="Proteomes" id="UP000887578"/>
    </source>
</evidence>
<evidence type="ECO:0000313" key="2">
    <source>
        <dbReference type="WBParaSite" id="PDA_v2.g6236.t1"/>
    </source>
</evidence>
<sequence>MGPLKKTHTINNEFPTNRVTRINRYPFYGPDQYYTALLSKSTNIILTRFKPFSDDKCGEIISKFNASTQICVQNTNLDSTSPLIATSENSDFLVGFANEGSVLNTTIFNLINQKSYNLPIYDRCDSEKEFPSHFALCNSFEISENLKDSCHSEIILVGNIEVGNNKSFIPIEFGIVVSDDQILVSSKINESLENYQIYGNGEKLKVALMLNNIVIEEDNFVSNVTTKNGKTFHILKV</sequence>
<accession>A0A914QWJ9</accession>
<reference evidence="2" key="1">
    <citation type="submission" date="2022-11" db="UniProtKB">
        <authorList>
            <consortium name="WormBaseParasite"/>
        </authorList>
    </citation>
    <scope>IDENTIFICATION</scope>
</reference>
<proteinExistence type="predicted"/>
<organism evidence="1 2">
    <name type="scientific">Panagrolaimus davidi</name>
    <dbReference type="NCBI Taxonomy" id="227884"/>
    <lineage>
        <taxon>Eukaryota</taxon>
        <taxon>Metazoa</taxon>
        <taxon>Ecdysozoa</taxon>
        <taxon>Nematoda</taxon>
        <taxon>Chromadorea</taxon>
        <taxon>Rhabditida</taxon>
        <taxon>Tylenchina</taxon>
        <taxon>Panagrolaimomorpha</taxon>
        <taxon>Panagrolaimoidea</taxon>
        <taxon>Panagrolaimidae</taxon>
        <taxon>Panagrolaimus</taxon>
    </lineage>
</organism>